<proteinExistence type="predicted"/>
<reference evidence="1 2" key="1">
    <citation type="journal article" date="2023" name="bioRxiv">
        <title>An intranuclear bacterial parasite of deep-sea mussels expresses apoptosis inhibitors acquired from its host.</title>
        <authorList>
            <person name="Gonzalez Porras M.A."/>
            <person name="Assie A."/>
            <person name="Tietjen M."/>
            <person name="Violette M."/>
            <person name="Kleiner M."/>
            <person name="Gruber-Vodicka H."/>
            <person name="Dubilier N."/>
            <person name="Leisch N."/>
        </authorList>
    </citation>
    <scope>NUCLEOTIDE SEQUENCE [LARGE SCALE GENOMIC DNA]</scope>
    <source>
        <strain evidence="1">IAP13</strain>
    </source>
</reference>
<dbReference type="EMBL" id="JASXSV010000003">
    <property type="protein sequence ID" value="MDP0588315.1"/>
    <property type="molecule type" value="Genomic_DNA"/>
</dbReference>
<evidence type="ECO:0000313" key="1">
    <source>
        <dbReference type="EMBL" id="MDP0588315.1"/>
    </source>
</evidence>
<keyword evidence="2" id="KW-1185">Reference proteome</keyword>
<evidence type="ECO:0000313" key="2">
    <source>
        <dbReference type="Proteomes" id="UP001178148"/>
    </source>
</evidence>
<organism evidence="1 2">
    <name type="scientific">Candidatus Endonucleibacter bathymodioli</name>
    <dbReference type="NCBI Taxonomy" id="539814"/>
    <lineage>
        <taxon>Bacteria</taxon>
        <taxon>Pseudomonadati</taxon>
        <taxon>Pseudomonadota</taxon>
        <taxon>Gammaproteobacteria</taxon>
        <taxon>Oceanospirillales</taxon>
        <taxon>Endozoicomonadaceae</taxon>
        <taxon>Candidatus Endonucleibacter</taxon>
    </lineage>
</organism>
<protein>
    <submittedName>
        <fullName evidence="1">Uncharacterized protein</fullName>
    </submittedName>
</protein>
<comment type="caution">
    <text evidence="1">The sequence shown here is derived from an EMBL/GenBank/DDBJ whole genome shotgun (WGS) entry which is preliminary data.</text>
</comment>
<sequence>MSRVTNLAVTIFDQINIFDSVVIIEFLQKGSSTYTSSSVIYMVLGGSGYHCSKSWFG</sequence>
<name>A0AA90SS71_9GAMM</name>
<dbReference type="Proteomes" id="UP001178148">
    <property type="component" value="Unassembled WGS sequence"/>
</dbReference>
<accession>A0AA90SS71</accession>
<dbReference type="AlphaFoldDB" id="A0AA90SS71"/>
<gene>
    <name evidence="1" type="ORF">QS748_03590</name>
</gene>